<keyword evidence="4" id="KW-1185">Reference proteome</keyword>
<accession>A0ABX7K8U4</accession>
<evidence type="ECO:0000256" key="1">
    <source>
        <dbReference type="SAM" id="MobiDB-lite"/>
    </source>
</evidence>
<evidence type="ECO:0000313" key="3">
    <source>
        <dbReference type="EMBL" id="QSB44338.1"/>
    </source>
</evidence>
<proteinExistence type="predicted"/>
<evidence type="ECO:0000313" key="4">
    <source>
        <dbReference type="Proteomes" id="UP000663637"/>
    </source>
</evidence>
<dbReference type="EMBL" id="CP061510">
    <property type="protein sequence ID" value="QSB44338.1"/>
    <property type="molecule type" value="Genomic_DNA"/>
</dbReference>
<feature type="region of interest" description="Disordered" evidence="1">
    <location>
        <begin position="96"/>
        <end position="120"/>
    </location>
</feature>
<dbReference type="Proteomes" id="UP000663637">
    <property type="component" value="Chromosome"/>
</dbReference>
<reference evidence="3 4" key="1">
    <citation type="submission" date="2020-09" db="EMBL/GenBank/DDBJ databases">
        <title>Complete genome sequence of altererythrobacter flavus SS-21NJ, isolated from Dongying oil sludge in Shandong province.</title>
        <authorList>
            <person name="Sun S."/>
            <person name="Zhang Z."/>
        </authorList>
    </citation>
    <scope>NUCLEOTIDE SEQUENCE [LARGE SCALE GENOMIC DNA]</scope>
    <source>
        <strain evidence="3 4">SS-21NJ</strain>
    </source>
</reference>
<sequence length="120" mass="12523">MLIYQSEPFAPSTANPIATAIDWLLALLSGSIITSLCVIAIAGLGLLILNGRMPLRAAVRVVVGCFVLLGAPVIAHGLISFGQDVPIPREPAIAQPIASPRPDLPPANYDPYAGASLRQD</sequence>
<dbReference type="Pfam" id="PF04956">
    <property type="entry name" value="TrbC"/>
    <property type="match status" value="1"/>
</dbReference>
<gene>
    <name evidence="3" type="ORF">IDJ81_13620</name>
</gene>
<protein>
    <submittedName>
        <fullName evidence="3">TrbC/VirB2 family protein</fullName>
    </submittedName>
</protein>
<dbReference type="InterPro" id="IPR007039">
    <property type="entry name" value="TrbC/VirB2"/>
</dbReference>
<dbReference type="RefSeq" id="WP_205441712.1">
    <property type="nucleotide sequence ID" value="NZ_CP061510.1"/>
</dbReference>
<keyword evidence="2" id="KW-0472">Membrane</keyword>
<name>A0ABX7K8U4_9SPHN</name>
<keyword evidence="2" id="KW-0812">Transmembrane</keyword>
<evidence type="ECO:0000256" key="2">
    <source>
        <dbReference type="SAM" id="Phobius"/>
    </source>
</evidence>
<organism evidence="3 4">
    <name type="scientific">Tsuneonella flava</name>
    <dbReference type="NCBI Taxonomy" id="2055955"/>
    <lineage>
        <taxon>Bacteria</taxon>
        <taxon>Pseudomonadati</taxon>
        <taxon>Pseudomonadota</taxon>
        <taxon>Alphaproteobacteria</taxon>
        <taxon>Sphingomonadales</taxon>
        <taxon>Erythrobacteraceae</taxon>
        <taxon>Tsuneonella</taxon>
    </lineage>
</organism>
<feature type="transmembrane region" description="Helical" evidence="2">
    <location>
        <begin position="20"/>
        <end position="49"/>
    </location>
</feature>
<keyword evidence="2" id="KW-1133">Transmembrane helix</keyword>
<feature type="transmembrane region" description="Helical" evidence="2">
    <location>
        <begin position="61"/>
        <end position="81"/>
    </location>
</feature>